<keyword evidence="1 3" id="KW-0808">Transferase</keyword>
<dbReference type="Pfam" id="PF01128">
    <property type="entry name" value="IspD"/>
    <property type="match status" value="1"/>
</dbReference>
<dbReference type="GO" id="GO:0019288">
    <property type="term" value="P:isopentenyl diphosphate biosynthetic process, methylerythritol 4-phosphate pathway"/>
    <property type="evidence" value="ECO:0007669"/>
    <property type="project" value="UniProtKB-UniRule"/>
</dbReference>
<evidence type="ECO:0000256" key="1">
    <source>
        <dbReference type="ARBA" id="ARBA00022679"/>
    </source>
</evidence>
<comment type="pathway">
    <text evidence="3">Isoprenoid biosynthesis; isopentenyl diphosphate biosynthesis via DXP pathway; isopentenyl diphosphate from 1-deoxy-D-xylulose 5-phosphate: step 2/6.</text>
</comment>
<organism evidence="4 5">
    <name type="scientific">Porphyromonas endodontalis (strain ATCC 35406 / DSM 24491 / JCM 8526 / CCUG 16442 / BCRC 14492 / NCTC 13058 / HG 370)</name>
    <name type="common">Bacteroides endodontalis</name>
    <dbReference type="NCBI Taxonomy" id="553175"/>
    <lineage>
        <taxon>Bacteria</taxon>
        <taxon>Pseudomonadati</taxon>
        <taxon>Bacteroidota</taxon>
        <taxon>Bacteroidia</taxon>
        <taxon>Bacteroidales</taxon>
        <taxon>Porphyromonadaceae</taxon>
        <taxon>Porphyromonas</taxon>
    </lineage>
</organism>
<keyword evidence="2 3" id="KW-0548">Nucleotidyltransferase</keyword>
<evidence type="ECO:0000256" key="2">
    <source>
        <dbReference type="ARBA" id="ARBA00022695"/>
    </source>
</evidence>
<sequence>MIPAGGVGLRFGGPLPKQFVEVEGLPILMHTLRAIAPYAESITLALPQDYQEYWQQLCREKSFDLKHEIVEGGATRFLSVRNAIEALAADPDTLIGVHDAVRPLVSGETIEALLAAAEASGAAIPYLPLTDSIRHLEPLMGSKSVDRTQFVAVQTPQVFHLERLRAAYRQADGGANFTDDASVYEALYDAPIELVESNPENKKITHPHDLLFLRQALNSPSNH</sequence>
<dbReference type="STRING" id="553175.POREN0001_1956"/>
<evidence type="ECO:0000313" key="5">
    <source>
        <dbReference type="Proteomes" id="UP000004295"/>
    </source>
</evidence>
<dbReference type="CDD" id="cd02516">
    <property type="entry name" value="CDP-ME_synthetase"/>
    <property type="match status" value="1"/>
</dbReference>
<evidence type="ECO:0000256" key="3">
    <source>
        <dbReference type="HAMAP-Rule" id="MF_00108"/>
    </source>
</evidence>
<feature type="site" description="Transition state stabilizer" evidence="3">
    <location>
        <position position="17"/>
    </location>
</feature>
<dbReference type="Gene3D" id="3.90.550.10">
    <property type="entry name" value="Spore Coat Polysaccharide Biosynthesis Protein SpsA, Chain A"/>
    <property type="match status" value="1"/>
</dbReference>
<evidence type="ECO:0000313" key="4">
    <source>
        <dbReference type="EMBL" id="EEN81991.1"/>
    </source>
</evidence>
<dbReference type="PANTHER" id="PTHR32125:SF4">
    <property type="entry name" value="2-C-METHYL-D-ERYTHRITOL 4-PHOSPHATE CYTIDYLYLTRANSFERASE, CHLOROPLASTIC"/>
    <property type="match status" value="1"/>
</dbReference>
<dbReference type="UniPathway" id="UPA00056">
    <property type="reaction ID" value="UER00093"/>
</dbReference>
<comment type="caution">
    <text evidence="4">The sequence shown here is derived from an EMBL/GenBank/DDBJ whole genome shotgun (WGS) entry which is preliminary data.</text>
</comment>
<dbReference type="GO" id="GO:0050518">
    <property type="term" value="F:2-C-methyl-D-erythritol 4-phosphate cytidylyltransferase activity"/>
    <property type="evidence" value="ECO:0007669"/>
    <property type="project" value="UniProtKB-UniRule"/>
</dbReference>
<feature type="site" description="Transition state stabilizer" evidence="3">
    <location>
        <position position="10"/>
    </location>
</feature>
<comment type="catalytic activity">
    <reaction evidence="3">
        <text>2-C-methyl-D-erythritol 4-phosphate + CTP + H(+) = 4-CDP-2-C-methyl-D-erythritol + diphosphate</text>
        <dbReference type="Rhea" id="RHEA:13429"/>
        <dbReference type="ChEBI" id="CHEBI:15378"/>
        <dbReference type="ChEBI" id="CHEBI:33019"/>
        <dbReference type="ChEBI" id="CHEBI:37563"/>
        <dbReference type="ChEBI" id="CHEBI:57823"/>
        <dbReference type="ChEBI" id="CHEBI:58262"/>
        <dbReference type="EC" id="2.7.7.60"/>
    </reaction>
</comment>
<keyword evidence="5" id="KW-1185">Reference proteome</keyword>
<keyword evidence="3" id="KW-0414">Isoprene biosynthesis</keyword>
<feature type="site" description="Positions MEP for the nucleophilic attack" evidence="3">
    <location>
        <position position="147"/>
    </location>
</feature>
<name>C3JCT6_POREA</name>
<dbReference type="eggNOG" id="COG1211">
    <property type="taxonomic scope" value="Bacteria"/>
</dbReference>
<dbReference type="InterPro" id="IPR034683">
    <property type="entry name" value="IspD/TarI"/>
</dbReference>
<dbReference type="AlphaFoldDB" id="C3JCT6"/>
<protein>
    <recommendedName>
        <fullName evidence="3">2-C-methyl-D-erythritol 4-phosphate cytidylyltransferase</fullName>
        <ecNumber evidence="3">2.7.7.60</ecNumber>
    </recommendedName>
    <alternativeName>
        <fullName evidence="3">4-diphosphocytidyl-2C-methyl-D-erythritol synthase</fullName>
    </alternativeName>
    <alternativeName>
        <fullName evidence="3">MEP cytidylyltransferase</fullName>
        <shortName evidence="3">MCT</shortName>
    </alternativeName>
</protein>
<dbReference type="EC" id="2.7.7.60" evidence="3"/>
<gene>
    <name evidence="3 4" type="primary">ispD</name>
    <name evidence="4" type="ORF">POREN0001_1956</name>
</gene>
<dbReference type="EMBL" id="ACNN01000035">
    <property type="protein sequence ID" value="EEN81991.1"/>
    <property type="molecule type" value="Genomic_DNA"/>
</dbReference>
<dbReference type="InterPro" id="IPR050088">
    <property type="entry name" value="IspD/TarI_cytidylyltransf_bact"/>
</dbReference>
<accession>C3JCT6</accession>
<dbReference type="PANTHER" id="PTHR32125">
    <property type="entry name" value="2-C-METHYL-D-ERYTHRITOL 4-PHOSPHATE CYTIDYLYLTRANSFERASE, CHLOROPLASTIC"/>
    <property type="match status" value="1"/>
</dbReference>
<comment type="similarity">
    <text evidence="3">Belongs to the IspD/TarI cytidylyltransferase family. IspD subfamily.</text>
</comment>
<dbReference type="InterPro" id="IPR001228">
    <property type="entry name" value="IspD"/>
</dbReference>
<dbReference type="Proteomes" id="UP000004295">
    <property type="component" value="Unassembled WGS sequence"/>
</dbReference>
<feature type="site" description="Positions MEP for the nucleophilic attack" evidence="3">
    <location>
        <position position="203"/>
    </location>
</feature>
<reference evidence="4 5" key="1">
    <citation type="submission" date="2009-04" db="EMBL/GenBank/DDBJ databases">
        <authorList>
            <person name="Sebastian Y."/>
            <person name="Madupu R."/>
            <person name="Durkin A.S."/>
            <person name="Torralba M."/>
            <person name="Methe B."/>
            <person name="Sutton G.G."/>
            <person name="Strausberg R.L."/>
            <person name="Nelson K.E."/>
        </authorList>
    </citation>
    <scope>NUCLEOTIDE SEQUENCE [LARGE SCALE GENOMIC DNA]</scope>
    <source>
        <strain evidence="5">ATCC 35406 / BCRC 14492 / JCM 8526 / NCTC 13058 / HG 370</strain>
    </source>
</reference>
<comment type="function">
    <text evidence="3">Catalyzes the formation of 4-diphosphocytidyl-2-C-methyl-D-erythritol from CTP and 2-C-methyl-D-erythritol 4-phosphate (MEP).</text>
</comment>
<proteinExistence type="inferred from homology"/>
<dbReference type="InterPro" id="IPR029044">
    <property type="entry name" value="Nucleotide-diphossugar_trans"/>
</dbReference>
<dbReference type="HAMAP" id="MF_00108">
    <property type="entry name" value="IspD"/>
    <property type="match status" value="1"/>
</dbReference>
<dbReference type="SUPFAM" id="SSF53448">
    <property type="entry name" value="Nucleotide-diphospho-sugar transferases"/>
    <property type="match status" value="1"/>
</dbReference>